<sequence>MVEQIKGIQRTGVDAKLAWWHHCDTLLGGVRDPNCHDEHVLRAFLKQYNSGALARPAGGYKGGWRAPRQPRDLVRLIKEGQRRSKSWREAWQKYCAAHASGSCDPARVSDAILVGFLDFAGQAASGELGTQAEQDGGEGGEQADLVLKVKEVQRSGREAMTAWWTYCDESLAGVRDPNRHDAAALSTFLASRGVS</sequence>
<organism evidence="1">
    <name type="scientific">Zooxanthella nutricula</name>
    <dbReference type="NCBI Taxonomy" id="1333877"/>
    <lineage>
        <taxon>Eukaryota</taxon>
        <taxon>Sar</taxon>
        <taxon>Alveolata</taxon>
        <taxon>Dinophyceae</taxon>
        <taxon>Peridiniales</taxon>
        <taxon>Peridiniales incertae sedis</taxon>
        <taxon>Zooxanthella</taxon>
    </lineage>
</organism>
<gene>
    <name evidence="1" type="ORF">BRAN1462_LOCUS28888</name>
</gene>
<evidence type="ECO:0000313" key="1">
    <source>
        <dbReference type="EMBL" id="CAD9572634.1"/>
    </source>
</evidence>
<dbReference type="AlphaFoldDB" id="A0A7S2KC70"/>
<accession>A0A7S2KC70</accession>
<protein>
    <submittedName>
        <fullName evidence="1">Uncharacterized protein</fullName>
    </submittedName>
</protein>
<dbReference type="EMBL" id="HBGW01045533">
    <property type="protein sequence ID" value="CAD9572634.1"/>
    <property type="molecule type" value="Transcribed_RNA"/>
</dbReference>
<proteinExistence type="predicted"/>
<reference evidence="1" key="1">
    <citation type="submission" date="2021-01" db="EMBL/GenBank/DDBJ databases">
        <authorList>
            <person name="Corre E."/>
            <person name="Pelletier E."/>
            <person name="Niang G."/>
            <person name="Scheremetjew M."/>
            <person name="Finn R."/>
            <person name="Kale V."/>
            <person name="Holt S."/>
            <person name="Cochrane G."/>
            <person name="Meng A."/>
            <person name="Brown T."/>
            <person name="Cohen L."/>
        </authorList>
    </citation>
    <scope>NUCLEOTIDE SEQUENCE</scope>
    <source>
        <strain evidence="1">RCC3387</strain>
    </source>
</reference>
<name>A0A7S2KC70_9DINO</name>